<keyword evidence="11 16" id="KW-0520">NAD</keyword>
<dbReference type="GO" id="GO:0048039">
    <property type="term" value="F:ubiquinone binding"/>
    <property type="evidence" value="ECO:0007669"/>
    <property type="project" value="TreeGrafter"/>
</dbReference>
<proteinExistence type="inferred from homology"/>
<feature type="transmembrane region" description="Helical" evidence="16">
    <location>
        <begin position="122"/>
        <end position="146"/>
    </location>
</feature>
<evidence type="ECO:0000256" key="16">
    <source>
        <dbReference type="RuleBase" id="RU003297"/>
    </source>
</evidence>
<geneLocation type="mitochondrion" evidence="18"/>
<keyword evidence="12 16" id="KW-0830">Ubiquinone</keyword>
<evidence type="ECO:0000313" key="18">
    <source>
        <dbReference type="EMBL" id="QNA49646.1"/>
    </source>
</evidence>
<feature type="transmembrane region" description="Helical" evidence="16">
    <location>
        <begin position="316"/>
        <end position="338"/>
    </location>
</feature>
<feature type="transmembrane region" description="Helical" evidence="16">
    <location>
        <begin position="7"/>
        <end position="28"/>
    </location>
</feature>
<dbReference type="GO" id="GO:0031966">
    <property type="term" value="C:mitochondrial membrane"/>
    <property type="evidence" value="ECO:0007669"/>
    <property type="project" value="UniProtKB-SubCell"/>
</dbReference>
<keyword evidence="5 16" id="KW-0813">Transport</keyword>
<evidence type="ECO:0000256" key="7">
    <source>
        <dbReference type="ARBA" id="ARBA00022692"/>
    </source>
</evidence>
<dbReference type="PANTHER" id="PTHR43507:SF20">
    <property type="entry name" value="NADH-UBIQUINONE OXIDOREDUCTASE CHAIN 4"/>
    <property type="match status" value="1"/>
</dbReference>
<feature type="transmembrane region" description="Helical" evidence="16">
    <location>
        <begin position="358"/>
        <end position="386"/>
    </location>
</feature>
<evidence type="ECO:0000256" key="9">
    <source>
        <dbReference type="ARBA" id="ARBA00022982"/>
    </source>
</evidence>
<keyword evidence="7 16" id="KW-0812">Transmembrane</keyword>
<keyword evidence="8" id="KW-1278">Translocase</keyword>
<gene>
    <name evidence="18" type="primary">nad4</name>
</gene>
<protein>
    <recommendedName>
        <fullName evidence="4 16">NADH-ubiquinone oxidoreductase chain 4</fullName>
        <ecNumber evidence="3 16">7.1.1.2</ecNumber>
    </recommendedName>
</protein>
<dbReference type="AlphaFoldDB" id="A0A7G5XUL1"/>
<feature type="transmembrane region" description="Helical" evidence="16">
    <location>
        <begin position="226"/>
        <end position="251"/>
    </location>
</feature>
<keyword evidence="6 16" id="KW-0679">Respiratory chain</keyword>
<evidence type="ECO:0000256" key="6">
    <source>
        <dbReference type="ARBA" id="ARBA00022660"/>
    </source>
</evidence>
<feature type="transmembrane region" description="Helical" evidence="16">
    <location>
        <begin position="202"/>
        <end position="220"/>
    </location>
</feature>
<organism evidence="18">
    <name type="scientific">Syndesmis echinorum</name>
    <dbReference type="NCBI Taxonomy" id="2019369"/>
    <lineage>
        <taxon>Eukaryota</taxon>
        <taxon>Metazoa</taxon>
        <taxon>Spiralia</taxon>
        <taxon>Lophotrochozoa</taxon>
        <taxon>Platyhelminthes</taxon>
        <taxon>Rhabditophora</taxon>
        <taxon>Rhabdocoela</taxon>
        <taxon>Dalyellioida</taxon>
        <taxon>Umagillidae</taxon>
        <taxon>Syndesmis</taxon>
    </lineage>
</organism>
<feature type="transmembrane region" description="Helical" evidence="16">
    <location>
        <begin position="34"/>
        <end position="57"/>
    </location>
</feature>
<evidence type="ECO:0000256" key="5">
    <source>
        <dbReference type="ARBA" id="ARBA00022448"/>
    </source>
</evidence>
<evidence type="ECO:0000256" key="11">
    <source>
        <dbReference type="ARBA" id="ARBA00023027"/>
    </source>
</evidence>
<evidence type="ECO:0000256" key="10">
    <source>
        <dbReference type="ARBA" id="ARBA00022989"/>
    </source>
</evidence>
<evidence type="ECO:0000256" key="3">
    <source>
        <dbReference type="ARBA" id="ARBA00012944"/>
    </source>
</evidence>
<evidence type="ECO:0000256" key="4">
    <source>
        <dbReference type="ARBA" id="ARBA00021006"/>
    </source>
</evidence>
<feature type="transmembrane region" description="Helical" evidence="16">
    <location>
        <begin position="284"/>
        <end position="304"/>
    </location>
</feature>
<reference evidence="18" key="1">
    <citation type="journal article" date="2020" name="Int. J. Biol. Macromol.">
        <title>The first mitochondrial genomes of endosymbiotic rhabdocoels illustrate evolutionary relaxation of atp8 and genome plasticity in flatworms.</title>
        <authorList>
            <person name="Monnens M."/>
            <person name="Thijs S."/>
            <person name="Briscoe A.G."/>
            <person name="Clark M."/>
            <person name="Frost E.J."/>
            <person name="Littlewood D.T.J."/>
            <person name="Sewell M."/>
            <person name="Smeets K."/>
            <person name="Artois T."/>
            <person name="Vanhove M.P.M."/>
        </authorList>
    </citation>
    <scope>NUCLEOTIDE SEQUENCE</scope>
    <source>
        <strain evidence="18">DH_10</strain>
    </source>
</reference>
<comment type="similarity">
    <text evidence="2 16">Belongs to the complex I subunit 4 family.</text>
</comment>
<evidence type="ECO:0000256" key="14">
    <source>
        <dbReference type="ARBA" id="ARBA00023136"/>
    </source>
</evidence>
<accession>A0A7G5XUL1</accession>
<evidence type="ECO:0000256" key="13">
    <source>
        <dbReference type="ARBA" id="ARBA00023128"/>
    </source>
</evidence>
<name>A0A7G5XUL1_9PLAT</name>
<keyword evidence="9 16" id="KW-0249">Electron transport</keyword>
<evidence type="ECO:0000256" key="8">
    <source>
        <dbReference type="ARBA" id="ARBA00022967"/>
    </source>
</evidence>
<dbReference type="Pfam" id="PF00361">
    <property type="entry name" value="Proton_antipo_M"/>
    <property type="match status" value="1"/>
</dbReference>
<evidence type="ECO:0000256" key="12">
    <source>
        <dbReference type="ARBA" id="ARBA00023075"/>
    </source>
</evidence>
<dbReference type="GO" id="GO:0008137">
    <property type="term" value="F:NADH dehydrogenase (ubiquinone) activity"/>
    <property type="evidence" value="ECO:0007669"/>
    <property type="project" value="UniProtKB-UniRule"/>
</dbReference>
<evidence type="ECO:0000256" key="2">
    <source>
        <dbReference type="ARBA" id="ARBA00009025"/>
    </source>
</evidence>
<feature type="transmembrane region" description="Helical" evidence="16">
    <location>
        <begin position="166"/>
        <end position="190"/>
    </location>
</feature>
<dbReference type="EMBL" id="MT063058">
    <property type="protein sequence ID" value="QNA49646.1"/>
    <property type="molecule type" value="Genomic_DNA"/>
</dbReference>
<evidence type="ECO:0000259" key="17">
    <source>
        <dbReference type="Pfam" id="PF00361"/>
    </source>
</evidence>
<feature type="domain" description="NADH:quinone oxidoreductase/Mrp antiporter transmembrane" evidence="17">
    <location>
        <begin position="88"/>
        <end position="371"/>
    </location>
</feature>
<comment type="subcellular location">
    <subcellularLocation>
        <location evidence="1 16">Mitochondrion membrane</location>
        <topology evidence="1 16">Multi-pass membrane protein</topology>
    </subcellularLocation>
</comment>
<dbReference type="PANTHER" id="PTHR43507">
    <property type="entry name" value="NADH-UBIQUINONE OXIDOREDUCTASE CHAIN 4"/>
    <property type="match status" value="1"/>
</dbReference>
<feature type="transmembrane region" description="Helical" evidence="16">
    <location>
        <begin position="258"/>
        <end position="278"/>
    </location>
</feature>
<keyword evidence="14 16" id="KW-0472">Membrane</keyword>
<dbReference type="InterPro" id="IPR003918">
    <property type="entry name" value="NADH_UbQ_OxRdtase"/>
</dbReference>
<dbReference type="GO" id="GO:0003954">
    <property type="term" value="F:NADH dehydrogenase activity"/>
    <property type="evidence" value="ECO:0007669"/>
    <property type="project" value="TreeGrafter"/>
</dbReference>
<evidence type="ECO:0000256" key="15">
    <source>
        <dbReference type="ARBA" id="ARBA00049551"/>
    </source>
</evidence>
<comment type="catalytic activity">
    <reaction evidence="15 16">
        <text>a ubiquinone + NADH + 5 H(+)(in) = a ubiquinol + NAD(+) + 4 H(+)(out)</text>
        <dbReference type="Rhea" id="RHEA:29091"/>
        <dbReference type="Rhea" id="RHEA-COMP:9565"/>
        <dbReference type="Rhea" id="RHEA-COMP:9566"/>
        <dbReference type="ChEBI" id="CHEBI:15378"/>
        <dbReference type="ChEBI" id="CHEBI:16389"/>
        <dbReference type="ChEBI" id="CHEBI:17976"/>
        <dbReference type="ChEBI" id="CHEBI:57540"/>
        <dbReference type="ChEBI" id="CHEBI:57945"/>
        <dbReference type="EC" id="7.1.1.2"/>
    </reaction>
</comment>
<evidence type="ECO:0000256" key="1">
    <source>
        <dbReference type="ARBA" id="ARBA00004225"/>
    </source>
</evidence>
<dbReference type="GO" id="GO:0042773">
    <property type="term" value="P:ATP synthesis coupled electron transport"/>
    <property type="evidence" value="ECO:0007669"/>
    <property type="project" value="InterPro"/>
</dbReference>
<feature type="transmembrane region" description="Helical" evidence="16">
    <location>
        <begin position="92"/>
        <end position="110"/>
    </location>
</feature>
<dbReference type="EC" id="7.1.1.2" evidence="3 16"/>
<dbReference type="InterPro" id="IPR001750">
    <property type="entry name" value="ND/Mrp_TM"/>
</dbReference>
<comment type="function">
    <text evidence="16">Core subunit of the mitochondrial membrane respiratory chain NADH dehydrogenase (Complex I) which catalyzes electron transfer from NADH through the respiratory chain, using ubiquinone as an electron acceptor. Essential for the catalytic activity and assembly of complex I.</text>
</comment>
<dbReference type="PRINTS" id="PR01437">
    <property type="entry name" value="NUOXDRDTASE4"/>
</dbReference>
<dbReference type="GO" id="GO:0015990">
    <property type="term" value="P:electron transport coupled proton transport"/>
    <property type="evidence" value="ECO:0007669"/>
    <property type="project" value="TreeGrafter"/>
</dbReference>
<keyword evidence="13 16" id="KW-0496">Mitochondrion</keyword>
<feature type="transmembrane region" description="Helical" evidence="16">
    <location>
        <begin position="407"/>
        <end position="424"/>
    </location>
</feature>
<keyword evidence="10 16" id="KW-1133">Transmembrane helix</keyword>
<sequence>MWSLFSYVFLVGLFSNHLYFPVLLFFLFNAYESILSYSFYCSHLSFWLILITLYVGASLKFLGFASSNLSEGLFMLSLNCLVLYFLSNSGVLFYIFFELSVVPLFFIVYYNGYTPERLGAIYYLLVYGLIGGIPLLAAIVMSVGGVTWGSWVYLSSFTLFMELDSLYLVGLGFMLAFLIKMSAVGFHLWLPKVHVEAPTSGSILLAAILLKLGLYGFVVFNVSLSWWNSLFCLVAGFFIIFTLLVNCLCYVMPDSKVFIAYNSVAHMSLIILLCFFLSSGSEEAVIAVGVAHAFVSSSLFCLVGSWGDKSGSRSLFLFKSLFFLSSIVCVVFCVSIFFNCSTPPSFNFQGELLLVAGLMYYLGGLVSPLVVLNVFLSGLLSLYFYVTLVHGKLNLGGVSTLELNKSIAVFLNCVWGGALLYFSVF</sequence>